<evidence type="ECO:0000313" key="2">
    <source>
        <dbReference type="EMBL" id="OWJ72410.1"/>
    </source>
</evidence>
<dbReference type="EMBL" id="NIPX01000048">
    <property type="protein sequence ID" value="OWJ81086.1"/>
    <property type="molecule type" value="Genomic_DNA"/>
</dbReference>
<dbReference type="OrthoDB" id="6039124at2"/>
<comment type="caution">
    <text evidence="3">The sequence shown here is derived from an EMBL/GenBank/DDBJ whole genome shotgun (WGS) entry which is preliminary data.</text>
</comment>
<feature type="region of interest" description="Disordered" evidence="1">
    <location>
        <begin position="1"/>
        <end position="30"/>
    </location>
</feature>
<gene>
    <name evidence="3" type="ORF">CDV52_19595</name>
    <name evidence="2" type="ORF">CDV53_17590</name>
</gene>
<dbReference type="RefSeq" id="WP_035741202.1">
    <property type="nucleotide sequence ID" value="NZ_CALUEG010000062.1"/>
</dbReference>
<dbReference type="Proteomes" id="UP000214673">
    <property type="component" value="Unassembled WGS sequence"/>
</dbReference>
<keyword evidence="5" id="KW-1185">Reference proteome</keyword>
<evidence type="ECO:0000313" key="5">
    <source>
        <dbReference type="Proteomes" id="UP000214673"/>
    </source>
</evidence>
<sequence>MDKVFDLFGNPVEPGTGKPGRPRKEATPEDRNKVKMLLAFGWSNDRMARTLRMSLPTFRRNFFQELRERDAARDMLDARRIEIAMNLANEGNVGALKELGKMLEKSDLMGMERKLRHSQEAEDQLPAPPKAVGKKEAANAAAKTAGQGSDWGDDLLPGVLN</sequence>
<evidence type="ECO:0000313" key="4">
    <source>
        <dbReference type="Proteomes" id="UP000196640"/>
    </source>
</evidence>
<evidence type="ECO:0000313" key="3">
    <source>
        <dbReference type="EMBL" id="OWJ81086.1"/>
    </source>
</evidence>
<dbReference type="AlphaFoldDB" id="A0A212AI45"/>
<dbReference type="EMBL" id="NIPV01000097">
    <property type="protein sequence ID" value="OWJ72410.1"/>
    <property type="molecule type" value="Genomic_DNA"/>
</dbReference>
<dbReference type="Proteomes" id="UP000196640">
    <property type="component" value="Unassembled WGS sequence"/>
</dbReference>
<name>A0A212AI45_9RHOB</name>
<proteinExistence type="predicted"/>
<organism evidence="3 4">
    <name type="scientific">Haematobacter missouriensis</name>
    <dbReference type="NCBI Taxonomy" id="366616"/>
    <lineage>
        <taxon>Bacteria</taxon>
        <taxon>Pseudomonadati</taxon>
        <taxon>Pseudomonadota</taxon>
        <taxon>Alphaproteobacteria</taxon>
        <taxon>Rhodobacterales</taxon>
        <taxon>Paracoccaceae</taxon>
        <taxon>Haematobacter</taxon>
    </lineage>
</organism>
<feature type="region of interest" description="Disordered" evidence="1">
    <location>
        <begin position="115"/>
        <end position="161"/>
    </location>
</feature>
<reference evidence="4 5" key="1">
    <citation type="submission" date="2016-11" db="EMBL/GenBank/DDBJ databases">
        <title>Comparison of Traditional DNA-DNA Hybridization with In Silico Genomic Analysis.</title>
        <authorList>
            <person name="Nicholson A.C."/>
            <person name="Sammons S."/>
            <person name="Humrighouse B.W."/>
            <person name="Graziano J."/>
            <person name="Lasker B."/>
            <person name="Whitney A.M."/>
            <person name="Mcquiston J.R."/>
        </authorList>
    </citation>
    <scope>NUCLEOTIDE SEQUENCE [LARGE SCALE GENOMIC DNA]</scope>
    <source>
        <strain evidence="2 5">H1892</strain>
        <strain evidence="3 4">H2381</strain>
    </source>
</reference>
<protein>
    <submittedName>
        <fullName evidence="3">Helix-turn-helix domain containing protein</fullName>
    </submittedName>
</protein>
<accession>A0A212AI45</accession>
<evidence type="ECO:0000256" key="1">
    <source>
        <dbReference type="SAM" id="MobiDB-lite"/>
    </source>
</evidence>